<evidence type="ECO:0000259" key="1">
    <source>
        <dbReference type="PROSITE" id="PS50995"/>
    </source>
</evidence>
<dbReference type="InterPro" id="IPR036390">
    <property type="entry name" value="WH_DNA-bd_sf"/>
</dbReference>
<dbReference type="PROSITE" id="PS50995">
    <property type="entry name" value="HTH_MARR_2"/>
    <property type="match status" value="1"/>
</dbReference>
<dbReference type="PRINTS" id="PR00598">
    <property type="entry name" value="HTHMARR"/>
</dbReference>
<dbReference type="InterPro" id="IPR039422">
    <property type="entry name" value="MarR/SlyA-like"/>
</dbReference>
<dbReference type="Pfam" id="PF01047">
    <property type="entry name" value="MarR"/>
    <property type="match status" value="1"/>
</dbReference>
<accession>A0AAU8DSQ3</accession>
<dbReference type="SMART" id="SM00347">
    <property type="entry name" value="HTH_MARR"/>
    <property type="match status" value="1"/>
</dbReference>
<proteinExistence type="predicted"/>
<organism evidence="2">
    <name type="scientific">Nakamurella sp. A5-74</name>
    <dbReference type="NCBI Taxonomy" id="3158264"/>
    <lineage>
        <taxon>Bacteria</taxon>
        <taxon>Bacillati</taxon>
        <taxon>Actinomycetota</taxon>
        <taxon>Actinomycetes</taxon>
        <taxon>Nakamurellales</taxon>
        <taxon>Nakamurellaceae</taxon>
        <taxon>Nakamurella</taxon>
    </lineage>
</organism>
<dbReference type="InterPro" id="IPR036388">
    <property type="entry name" value="WH-like_DNA-bd_sf"/>
</dbReference>
<evidence type="ECO:0000313" key="2">
    <source>
        <dbReference type="EMBL" id="XCG64214.1"/>
    </source>
</evidence>
<dbReference type="GO" id="GO:0006950">
    <property type="term" value="P:response to stress"/>
    <property type="evidence" value="ECO:0007669"/>
    <property type="project" value="TreeGrafter"/>
</dbReference>
<dbReference type="PANTHER" id="PTHR33164">
    <property type="entry name" value="TRANSCRIPTIONAL REGULATOR, MARR FAMILY"/>
    <property type="match status" value="1"/>
</dbReference>
<sequence length="169" mass="19188">MRHQDRADAPPIDPALMDLPELMVHLSRSLRSRHSRELAPFDLTPSQARAFATVARWPRRAQEPETAAELRLSTLAELLQIAPRSATELVDALQDKGFVERRPSEQDRRAIVVTLSPAGVELRRRMRAAMEQTNRRTAGDLFQVLDEHERTLLESLLRKVAAAERTVEP</sequence>
<dbReference type="GO" id="GO:0003700">
    <property type="term" value="F:DNA-binding transcription factor activity"/>
    <property type="evidence" value="ECO:0007669"/>
    <property type="project" value="InterPro"/>
</dbReference>
<feature type="domain" description="HTH marR-type" evidence="1">
    <location>
        <begin position="16"/>
        <end position="162"/>
    </location>
</feature>
<gene>
    <name evidence="2" type="ORF">ABLG96_02370</name>
</gene>
<dbReference type="InterPro" id="IPR000835">
    <property type="entry name" value="HTH_MarR-typ"/>
</dbReference>
<protein>
    <submittedName>
        <fullName evidence="2">MarR family transcriptional regulator</fullName>
    </submittedName>
</protein>
<dbReference type="RefSeq" id="WP_353649827.1">
    <property type="nucleotide sequence ID" value="NZ_CP159218.1"/>
</dbReference>
<name>A0AAU8DSQ3_9ACTN</name>
<dbReference type="Gene3D" id="1.10.10.10">
    <property type="entry name" value="Winged helix-like DNA-binding domain superfamily/Winged helix DNA-binding domain"/>
    <property type="match status" value="1"/>
</dbReference>
<dbReference type="AlphaFoldDB" id="A0AAU8DSQ3"/>
<reference evidence="2" key="1">
    <citation type="submission" date="2024-05" db="EMBL/GenBank/DDBJ databases">
        <authorList>
            <person name="Cai S.Y."/>
            <person name="Jin L.M."/>
            <person name="Li H.R."/>
        </authorList>
    </citation>
    <scope>NUCLEOTIDE SEQUENCE</scope>
    <source>
        <strain evidence="2">A5-74</strain>
    </source>
</reference>
<dbReference type="PANTHER" id="PTHR33164:SF43">
    <property type="entry name" value="HTH-TYPE TRANSCRIPTIONAL REPRESSOR YETL"/>
    <property type="match status" value="1"/>
</dbReference>
<dbReference type="SUPFAM" id="SSF46785">
    <property type="entry name" value="Winged helix' DNA-binding domain"/>
    <property type="match status" value="1"/>
</dbReference>
<dbReference type="EMBL" id="CP159218">
    <property type="protein sequence ID" value="XCG64214.1"/>
    <property type="molecule type" value="Genomic_DNA"/>
</dbReference>